<gene>
    <name evidence="2" type="ORF">Glove_164g63</name>
</gene>
<dbReference type="AlphaFoldDB" id="A0A397ITX4"/>
<comment type="caution">
    <text evidence="2">The sequence shown here is derived from an EMBL/GenBank/DDBJ whole genome shotgun (WGS) entry which is preliminary data.</text>
</comment>
<evidence type="ECO:0000313" key="3">
    <source>
        <dbReference type="Proteomes" id="UP000266861"/>
    </source>
</evidence>
<dbReference type="Proteomes" id="UP000266861">
    <property type="component" value="Unassembled WGS sequence"/>
</dbReference>
<organism evidence="2 3">
    <name type="scientific">Diversispora epigaea</name>
    <dbReference type="NCBI Taxonomy" id="1348612"/>
    <lineage>
        <taxon>Eukaryota</taxon>
        <taxon>Fungi</taxon>
        <taxon>Fungi incertae sedis</taxon>
        <taxon>Mucoromycota</taxon>
        <taxon>Glomeromycotina</taxon>
        <taxon>Glomeromycetes</taxon>
        <taxon>Diversisporales</taxon>
        <taxon>Diversisporaceae</taxon>
        <taxon>Diversispora</taxon>
    </lineage>
</organism>
<feature type="compositionally biased region" description="Basic and acidic residues" evidence="1">
    <location>
        <begin position="25"/>
        <end position="38"/>
    </location>
</feature>
<dbReference type="EMBL" id="PQFF01000154">
    <property type="protein sequence ID" value="RHZ78457.1"/>
    <property type="molecule type" value="Genomic_DNA"/>
</dbReference>
<name>A0A397ITX4_9GLOM</name>
<evidence type="ECO:0000313" key="2">
    <source>
        <dbReference type="EMBL" id="RHZ78457.1"/>
    </source>
</evidence>
<sequence length="122" mass="14510">MKLAEVKNIFLISKLWKRSSAEVSPEDRQPRSAPSDHRSPKKSLLNHLKITKFQINYAKEYENEKQVVHYCTKYLNDFPTRPMPINDLNEAILLKPQRSTAWYCHVWTVPKLNFTTNRFRPH</sequence>
<keyword evidence="3" id="KW-1185">Reference proteome</keyword>
<protein>
    <submittedName>
        <fullName evidence="2">Uncharacterized protein</fullName>
    </submittedName>
</protein>
<feature type="region of interest" description="Disordered" evidence="1">
    <location>
        <begin position="18"/>
        <end position="44"/>
    </location>
</feature>
<proteinExistence type="predicted"/>
<evidence type="ECO:0000256" key="1">
    <source>
        <dbReference type="SAM" id="MobiDB-lite"/>
    </source>
</evidence>
<reference evidence="2 3" key="1">
    <citation type="submission" date="2018-08" db="EMBL/GenBank/DDBJ databases">
        <title>Genome and evolution of the arbuscular mycorrhizal fungus Diversispora epigaea (formerly Glomus versiforme) and its bacterial endosymbionts.</title>
        <authorList>
            <person name="Sun X."/>
            <person name="Fei Z."/>
            <person name="Harrison M."/>
        </authorList>
    </citation>
    <scope>NUCLEOTIDE SEQUENCE [LARGE SCALE GENOMIC DNA]</scope>
    <source>
        <strain evidence="2 3">IT104</strain>
    </source>
</reference>
<accession>A0A397ITX4</accession>